<sequence length="84" mass="9481">MVMTPINIPQLYGSNSRRSLTLLMEKRRKELITDEVPKASETDWYAGRCALNGSRKSGCLCRFRNFDGFDVSVRQAAPGNARDI</sequence>
<gene>
    <name evidence="2" type="ORF">AVEN_204663_1</name>
    <name evidence="1" type="ORF">AVEN_94131_1</name>
</gene>
<name>A0A4Y2WGS7_ARAVE</name>
<dbReference type="AlphaFoldDB" id="A0A4Y2WGS7"/>
<reference evidence="1 3" key="1">
    <citation type="journal article" date="2019" name="Sci. Rep.">
        <title>Orb-weaving spider Araneus ventricosus genome elucidates the spidroin gene catalogue.</title>
        <authorList>
            <person name="Kono N."/>
            <person name="Nakamura H."/>
            <person name="Ohtoshi R."/>
            <person name="Moran D.A.P."/>
            <person name="Shinohara A."/>
            <person name="Yoshida Y."/>
            <person name="Fujiwara M."/>
            <person name="Mori M."/>
            <person name="Tomita M."/>
            <person name="Arakawa K."/>
        </authorList>
    </citation>
    <scope>NUCLEOTIDE SEQUENCE [LARGE SCALE GENOMIC DNA]</scope>
</reference>
<proteinExistence type="predicted"/>
<accession>A0A4Y2WGS7</accession>
<evidence type="ECO:0000313" key="3">
    <source>
        <dbReference type="Proteomes" id="UP000499080"/>
    </source>
</evidence>
<dbReference type="EMBL" id="BGPR01061099">
    <property type="protein sequence ID" value="GBO36813.1"/>
    <property type="molecule type" value="Genomic_DNA"/>
</dbReference>
<keyword evidence="3" id="KW-1185">Reference proteome</keyword>
<organism evidence="1 3">
    <name type="scientific">Araneus ventricosus</name>
    <name type="common">Orbweaver spider</name>
    <name type="synonym">Epeira ventricosa</name>
    <dbReference type="NCBI Taxonomy" id="182803"/>
    <lineage>
        <taxon>Eukaryota</taxon>
        <taxon>Metazoa</taxon>
        <taxon>Ecdysozoa</taxon>
        <taxon>Arthropoda</taxon>
        <taxon>Chelicerata</taxon>
        <taxon>Arachnida</taxon>
        <taxon>Araneae</taxon>
        <taxon>Araneomorphae</taxon>
        <taxon>Entelegynae</taxon>
        <taxon>Araneoidea</taxon>
        <taxon>Araneidae</taxon>
        <taxon>Araneus</taxon>
    </lineage>
</organism>
<dbReference type="EMBL" id="BGPR01061100">
    <property type="protein sequence ID" value="GBO36814.1"/>
    <property type="molecule type" value="Genomic_DNA"/>
</dbReference>
<evidence type="ECO:0000313" key="1">
    <source>
        <dbReference type="EMBL" id="GBO36813.1"/>
    </source>
</evidence>
<dbReference type="Proteomes" id="UP000499080">
    <property type="component" value="Unassembled WGS sequence"/>
</dbReference>
<comment type="caution">
    <text evidence="1">The sequence shown here is derived from an EMBL/GenBank/DDBJ whole genome shotgun (WGS) entry which is preliminary data.</text>
</comment>
<protein>
    <submittedName>
        <fullName evidence="1">Uncharacterized protein</fullName>
    </submittedName>
</protein>
<evidence type="ECO:0000313" key="2">
    <source>
        <dbReference type="EMBL" id="GBO36814.1"/>
    </source>
</evidence>